<organism evidence="2 3">
    <name type="scientific">Zophobas morio</name>
    <dbReference type="NCBI Taxonomy" id="2755281"/>
    <lineage>
        <taxon>Eukaryota</taxon>
        <taxon>Metazoa</taxon>
        <taxon>Ecdysozoa</taxon>
        <taxon>Arthropoda</taxon>
        <taxon>Hexapoda</taxon>
        <taxon>Insecta</taxon>
        <taxon>Pterygota</taxon>
        <taxon>Neoptera</taxon>
        <taxon>Endopterygota</taxon>
        <taxon>Coleoptera</taxon>
        <taxon>Polyphaga</taxon>
        <taxon>Cucujiformia</taxon>
        <taxon>Tenebrionidae</taxon>
        <taxon>Zophobas</taxon>
    </lineage>
</organism>
<dbReference type="AlphaFoldDB" id="A0AA38HRB0"/>
<name>A0AA38HRB0_9CUCU</name>
<sequence>MINGRSRMTELHHPDLRQPFQDGRRKNRMVDRRKSRDPRRVDGTLERVLARRPFLNATALFINQLHLYIPDACHNEVTRTVLDFVWCISGLVGLRASLGHETLQEHASARKRICLRGGSR</sequence>
<gene>
    <name evidence="2" type="ORF">Zmor_025032</name>
</gene>
<evidence type="ECO:0000313" key="2">
    <source>
        <dbReference type="EMBL" id="KAJ3642229.1"/>
    </source>
</evidence>
<dbReference type="EMBL" id="JALNTZ010000008">
    <property type="protein sequence ID" value="KAJ3642229.1"/>
    <property type="molecule type" value="Genomic_DNA"/>
</dbReference>
<reference evidence="2" key="1">
    <citation type="journal article" date="2023" name="G3 (Bethesda)">
        <title>Whole genome assemblies of Zophobas morio and Tenebrio molitor.</title>
        <authorList>
            <person name="Kaur S."/>
            <person name="Stinson S.A."/>
            <person name="diCenzo G.C."/>
        </authorList>
    </citation>
    <scope>NUCLEOTIDE SEQUENCE</scope>
    <source>
        <strain evidence="2">QUZm001</strain>
    </source>
</reference>
<protein>
    <submittedName>
        <fullName evidence="2">Uncharacterized protein</fullName>
    </submittedName>
</protein>
<feature type="region of interest" description="Disordered" evidence="1">
    <location>
        <begin position="1"/>
        <end position="39"/>
    </location>
</feature>
<evidence type="ECO:0000313" key="3">
    <source>
        <dbReference type="Proteomes" id="UP001168821"/>
    </source>
</evidence>
<evidence type="ECO:0000256" key="1">
    <source>
        <dbReference type="SAM" id="MobiDB-lite"/>
    </source>
</evidence>
<dbReference type="Proteomes" id="UP001168821">
    <property type="component" value="Unassembled WGS sequence"/>
</dbReference>
<proteinExistence type="predicted"/>
<keyword evidence="3" id="KW-1185">Reference proteome</keyword>
<accession>A0AA38HRB0</accession>
<feature type="compositionally biased region" description="Basic and acidic residues" evidence="1">
    <location>
        <begin position="7"/>
        <end position="39"/>
    </location>
</feature>
<comment type="caution">
    <text evidence="2">The sequence shown here is derived from an EMBL/GenBank/DDBJ whole genome shotgun (WGS) entry which is preliminary data.</text>
</comment>